<dbReference type="PANTHER" id="PTHR47151:SF2">
    <property type="entry name" value="AMINO ACID BINDING PROTEIN"/>
    <property type="match status" value="1"/>
</dbReference>
<dbReference type="InterPro" id="IPR028081">
    <property type="entry name" value="Leu-bd"/>
</dbReference>
<evidence type="ECO:0000256" key="1">
    <source>
        <dbReference type="ARBA" id="ARBA00010062"/>
    </source>
</evidence>
<feature type="signal peptide" evidence="3">
    <location>
        <begin position="1"/>
        <end position="23"/>
    </location>
</feature>
<accession>A0ABV2I8T2</accession>
<proteinExistence type="inferred from homology"/>
<evidence type="ECO:0000313" key="6">
    <source>
        <dbReference type="Proteomes" id="UP001549164"/>
    </source>
</evidence>
<evidence type="ECO:0000313" key="5">
    <source>
        <dbReference type="EMBL" id="MET3599331.1"/>
    </source>
</evidence>
<feature type="chain" id="PRO_5045574035" evidence="3">
    <location>
        <begin position="24"/>
        <end position="363"/>
    </location>
</feature>
<feature type="domain" description="Leucine-binding protein" evidence="4">
    <location>
        <begin position="28"/>
        <end position="352"/>
    </location>
</feature>
<evidence type="ECO:0000256" key="3">
    <source>
        <dbReference type="SAM" id="SignalP"/>
    </source>
</evidence>
<organism evidence="5 6">
    <name type="scientific">Martelella mangrovi</name>
    <dbReference type="NCBI Taxonomy" id="1397477"/>
    <lineage>
        <taxon>Bacteria</taxon>
        <taxon>Pseudomonadati</taxon>
        <taxon>Pseudomonadota</taxon>
        <taxon>Alphaproteobacteria</taxon>
        <taxon>Hyphomicrobiales</taxon>
        <taxon>Aurantimonadaceae</taxon>
        <taxon>Martelella</taxon>
    </lineage>
</organism>
<dbReference type="Proteomes" id="UP001549164">
    <property type="component" value="Unassembled WGS sequence"/>
</dbReference>
<name>A0ABV2I8T2_9HYPH</name>
<dbReference type="Gene3D" id="3.40.50.2300">
    <property type="match status" value="2"/>
</dbReference>
<dbReference type="RefSeq" id="WP_354433522.1">
    <property type="nucleotide sequence ID" value="NZ_JBEPLY010000003.1"/>
</dbReference>
<comment type="caution">
    <text evidence="5">The sequence shown here is derived from an EMBL/GenBank/DDBJ whole genome shotgun (WGS) entry which is preliminary data.</text>
</comment>
<dbReference type="SUPFAM" id="SSF53822">
    <property type="entry name" value="Periplasmic binding protein-like I"/>
    <property type="match status" value="1"/>
</dbReference>
<gene>
    <name evidence="5" type="ORF">ABID12_001262</name>
</gene>
<dbReference type="CDD" id="cd06342">
    <property type="entry name" value="PBP1_ABC_LIVBP-like"/>
    <property type="match status" value="1"/>
</dbReference>
<protein>
    <submittedName>
        <fullName evidence="5">Branched-chain amino acid transport system substrate-binding protein</fullName>
    </submittedName>
</protein>
<comment type="similarity">
    <text evidence="1">Belongs to the leucine-binding protein family.</text>
</comment>
<sequence length="363" mass="37906">MPSSKAFLALTAMSFSAAMPVLAQQETAIGVVAPLSGDYAVLGQQMLDGAQLAAQDTGEVLIPVDESCEDGSGAAVADALADAGVAMAIGFFCSETLRGALPGLAAAGIPAMTVSVRSLPLMTDALDNDWPFYRMAPNRQDQIDAIVDLIMDEWVDEPVALIDDGTIYYRELIGAVRNAIEARGLKPVIVDTFRPAQQQQLSLVRRLAQAGATHVLVGGTRGDIAIIDRDAREQGEPLTLLGDDGLRAAETAVPLENGVLAIALPEYGALPPAADIAEQAIADGIVPEGYVVPGAAAVQVASQALAAANSDDGGLEDALLNNTFSTATGPVTFTGQHELAENPFLLLRWQDDQFVPVFDSGRQ</sequence>
<evidence type="ECO:0000259" key="4">
    <source>
        <dbReference type="Pfam" id="PF13458"/>
    </source>
</evidence>
<dbReference type="PANTHER" id="PTHR47151">
    <property type="entry name" value="LEU/ILE/VAL-BINDING ABC TRANSPORTER SUBUNIT"/>
    <property type="match status" value="1"/>
</dbReference>
<evidence type="ECO:0000256" key="2">
    <source>
        <dbReference type="ARBA" id="ARBA00022729"/>
    </source>
</evidence>
<dbReference type="Pfam" id="PF13458">
    <property type="entry name" value="Peripla_BP_6"/>
    <property type="match status" value="1"/>
</dbReference>
<dbReference type="InterPro" id="IPR028082">
    <property type="entry name" value="Peripla_BP_I"/>
</dbReference>
<keyword evidence="2 3" id="KW-0732">Signal</keyword>
<reference evidence="5 6" key="1">
    <citation type="submission" date="2024-06" db="EMBL/GenBank/DDBJ databases">
        <title>Genomic Encyclopedia of Type Strains, Phase IV (KMG-IV): sequencing the most valuable type-strain genomes for metagenomic binning, comparative biology and taxonomic classification.</title>
        <authorList>
            <person name="Goeker M."/>
        </authorList>
    </citation>
    <scope>NUCLEOTIDE SEQUENCE [LARGE SCALE GENOMIC DNA]</scope>
    <source>
        <strain evidence="5 6">DSM 28102</strain>
    </source>
</reference>
<keyword evidence="6" id="KW-1185">Reference proteome</keyword>
<dbReference type="EMBL" id="JBEPLY010000003">
    <property type="protein sequence ID" value="MET3599331.1"/>
    <property type="molecule type" value="Genomic_DNA"/>
</dbReference>